<keyword evidence="2" id="KW-1185">Reference proteome</keyword>
<proteinExistence type="predicted"/>
<evidence type="ECO:0000313" key="1">
    <source>
        <dbReference type="EMBL" id="CAH6719804.1"/>
    </source>
</evidence>
<gene>
    <name evidence="1" type="ORF">CLIB1444_02S16864</name>
</gene>
<dbReference type="Proteomes" id="UP001152531">
    <property type="component" value="Unassembled WGS sequence"/>
</dbReference>
<reference evidence="1" key="1">
    <citation type="submission" date="2022-06" db="EMBL/GenBank/DDBJ databases">
        <authorList>
            <person name="Legras J.-L."/>
            <person name="Devillers H."/>
            <person name="Grondin C."/>
        </authorList>
    </citation>
    <scope>NUCLEOTIDE SEQUENCE</scope>
    <source>
        <strain evidence="1">CLIB 1444</strain>
    </source>
</reference>
<protein>
    <submittedName>
        <fullName evidence="1">Nucleotide-sugar transporter Ymd8p</fullName>
    </submittedName>
</protein>
<evidence type="ECO:0000313" key="2">
    <source>
        <dbReference type="Proteomes" id="UP001152531"/>
    </source>
</evidence>
<comment type="caution">
    <text evidence="1">The sequence shown here is derived from an EMBL/GenBank/DDBJ whole genome shotgun (WGS) entry which is preliminary data.</text>
</comment>
<organism evidence="1 2">
    <name type="scientific">[Candida] jaroonii</name>
    <dbReference type="NCBI Taxonomy" id="467808"/>
    <lineage>
        <taxon>Eukaryota</taxon>
        <taxon>Fungi</taxon>
        <taxon>Dikarya</taxon>
        <taxon>Ascomycota</taxon>
        <taxon>Saccharomycotina</taxon>
        <taxon>Pichiomycetes</taxon>
        <taxon>Debaryomycetaceae</taxon>
        <taxon>Yamadazyma</taxon>
    </lineage>
</organism>
<accession>A0ACA9Y486</accession>
<name>A0ACA9Y486_9ASCO</name>
<dbReference type="EMBL" id="CALSDN010000002">
    <property type="protein sequence ID" value="CAH6719804.1"/>
    <property type="molecule type" value="Genomic_DNA"/>
</dbReference>
<sequence>MAKSRIQDSSIIEDDELVHSFQEVPLKPPHNHYKTGVYILGWYFFSMSISIYNKWMFGDGLNFKFPIIITSFHQLCLFILSSLVLYFNPSMRPSHSHLERSTESPNDGGFNGYKKMFHINWLVYIKQFIPCSIASAGDIGLSNVSIIYISLSLYTMLKTSSLMFVLIFGLIFKLEKFNWRLIIIVMVMTFSVLMMVSPNNSEDHKDNNSFGVFLVLLASVMSGLRWSFTQLLLKNNPHTPNTITTIFYLSPSMSIGLFFIGLMVEGGNNFRNSNIWQVKGIFQTIILMIIPGILAFMMTLSEFKLLKVSQVITLSIAGIFKELLTIVISSFIFGDRLSWINIIGLVITFIDILWYNWFRFTEAKYKPVNIEMRNLQ</sequence>